<reference evidence="2" key="4">
    <citation type="journal article" date="2001" name="Nature">
        <title>Functional annotation of a full-length mouse cDNA collection.</title>
        <authorList>
            <consortium name="The RIKEN Genome Exploration Research Group Phase II Team and the FANTOM Consortium"/>
        </authorList>
    </citation>
    <scope>NUCLEOTIDE SEQUENCE</scope>
    <source>
        <strain evidence="2">C57BL/6J</strain>
        <tissue evidence="2">Head</tissue>
    </source>
</reference>
<dbReference type="MGI" id="MGI:3588257">
    <property type="gene designation" value="C130040N14Rik"/>
</dbReference>
<protein>
    <submittedName>
        <fullName evidence="2">Uncharacterized protein</fullName>
    </submittedName>
</protein>
<evidence type="ECO:0000313" key="2">
    <source>
        <dbReference type="EMBL" id="BAE24493.1"/>
    </source>
</evidence>
<reference evidence="2" key="6">
    <citation type="submission" date="2004-03" db="EMBL/GenBank/DDBJ databases">
        <authorList>
            <person name="Arakawa T."/>
            <person name="Carninci P."/>
            <person name="Fukuda S."/>
            <person name="Hashizume W."/>
            <person name="Hayashida K."/>
            <person name="Hori F."/>
            <person name="Iida J."/>
            <person name="Imamura K."/>
            <person name="Imotani K."/>
            <person name="Itoh M."/>
            <person name="Kanagawa S."/>
            <person name="Kawai J."/>
            <person name="Kojima M."/>
            <person name="Konno H."/>
            <person name="Murata M."/>
            <person name="Nakamura M."/>
            <person name="Ninomiya N."/>
            <person name="Nishiyori H."/>
            <person name="Nomura K."/>
            <person name="Ohno M."/>
            <person name="Sakazume N."/>
            <person name="Sano H."/>
            <person name="Sasaki D."/>
            <person name="Shibata K."/>
            <person name="Shiraki T."/>
            <person name="Tagami M."/>
            <person name="Tagami Y."/>
            <person name="Waki K."/>
            <person name="Watahiki A."/>
            <person name="Muramatsu M."/>
            <person name="Hayashizaki Y."/>
        </authorList>
    </citation>
    <scope>NUCLEOTIDE SEQUENCE</scope>
    <source>
        <strain evidence="2">C57BL/6J</strain>
        <tissue evidence="2">Head</tissue>
    </source>
</reference>
<accession>Q3US44</accession>
<reference evidence="2" key="8">
    <citation type="journal article" date="2005" name="Science">
        <title>Antisense Transcription in the Mammalian Transcriptome.</title>
        <authorList>
            <consortium name="RIKEN Genome Exploration Research Group and Genome Science Group (Genome Network Project Core Group) and the FANTOM Consortium"/>
        </authorList>
    </citation>
    <scope>NUCLEOTIDE SEQUENCE</scope>
    <source>
        <strain evidence="2">C57BL/6J</strain>
        <tissue evidence="2">Head</tissue>
    </source>
</reference>
<reference evidence="2" key="3">
    <citation type="journal article" date="2000" name="Genome Res.">
        <title>RIKEN integrated sequence analysis (RISA) system--384-format sequencing pipeline with 384 multicapillary sequencer.</title>
        <authorList>
            <person name="Shibata K."/>
            <person name="Itoh M."/>
            <person name="Aizawa K."/>
            <person name="Nagaoka S."/>
            <person name="Sasaki N."/>
            <person name="Carninci P."/>
            <person name="Konno H."/>
            <person name="Akiyama J."/>
            <person name="Nishi K."/>
            <person name="Kitsunai T."/>
            <person name="Tashiro H."/>
            <person name="Itoh M."/>
            <person name="Sumi N."/>
            <person name="Ishii Y."/>
            <person name="Nakamura S."/>
            <person name="Hazama M."/>
            <person name="Nishine T."/>
            <person name="Harada A."/>
            <person name="Yamamoto R."/>
            <person name="Matsumoto H."/>
            <person name="Sakaguchi S."/>
            <person name="Ikegami T."/>
            <person name="Kashiwagi K."/>
            <person name="Fujiwake S."/>
            <person name="Inoue K."/>
            <person name="Togawa Y."/>
            <person name="Izawa M."/>
            <person name="Ohara E."/>
            <person name="Watahiki M."/>
            <person name="Yoneda Y."/>
            <person name="Ishikawa T."/>
            <person name="Ozawa K."/>
            <person name="Tanaka T."/>
            <person name="Matsuura S."/>
            <person name="Kawai J."/>
            <person name="Okazaki Y."/>
            <person name="Muramatsu M."/>
            <person name="Inoue Y."/>
            <person name="Kira A."/>
            <person name="Hayashizaki Y."/>
        </authorList>
    </citation>
    <scope>NUCLEOTIDE SEQUENCE</scope>
    <source>
        <strain evidence="2">C57BL/6J</strain>
        <tissue evidence="2">Head</tissue>
    </source>
</reference>
<reference evidence="2" key="1">
    <citation type="journal article" date="1999" name="Methods Enzymol.">
        <title>High-efficiency full-length cDNA cloning.</title>
        <authorList>
            <person name="Carninci P."/>
            <person name="Hayashizaki Y."/>
        </authorList>
    </citation>
    <scope>NUCLEOTIDE SEQUENCE</scope>
    <source>
        <strain evidence="2">C57BL/6J</strain>
        <tissue evidence="2">Head</tissue>
    </source>
</reference>
<reference evidence="2" key="5">
    <citation type="journal article" date="2002" name="Nature">
        <title>Analysis of the mouse transcriptome based on functional annotation of 60,770 full-length cDNAs.</title>
        <authorList>
            <consortium name="The FANTOM Consortium and the RIKEN Genome Exploration Research Group Phase I and II Team"/>
        </authorList>
    </citation>
    <scope>NUCLEOTIDE SEQUENCE</scope>
    <source>
        <strain evidence="2">C57BL/6J</strain>
        <tissue evidence="2">Head</tissue>
    </source>
</reference>
<feature type="region of interest" description="Disordered" evidence="1">
    <location>
        <begin position="1"/>
        <end position="39"/>
    </location>
</feature>
<reference evidence="2" key="7">
    <citation type="journal article" date="2005" name="Science">
        <title>The Transcriptional Landscape of the Mammalian Genome.</title>
        <authorList>
            <consortium name="The FANTOM Consortium"/>
            <consortium name="Riken Genome Exploration Research Group and Genome Science Group (Genome Network Project Core Group)"/>
        </authorList>
    </citation>
    <scope>NUCLEOTIDE SEQUENCE</scope>
    <source>
        <strain evidence="2">C57BL/6J</strain>
        <tissue evidence="2">Head</tissue>
    </source>
</reference>
<sequence>MRSPASSTPGAPPMSLPSRPGLTGRGGEGRPHRQKRDHPRAAALRWLKFLSQTLRERKRYWLTASCPWVSFASSQLRAPRLRPRGANQNRKGMRPLLGCCWPAWVGRWFPAAGRIGGIGEGISRGRCPPRYLGTPAPQAAPCGRAAAHPTRPCLTSRRAALTATPWVGPGPGRVLQRVIKGAGEKAGPWRPSPAWWPIRMRVGGPDGVLQRPRRGSRGRPRAAQREGCGTARFPGCTRAGGASGHRRILATGCPRVEAVAEGLIPFCPRVFKAGCRETEMMVWDWSPAHPCGPNAKLIEALSPLCDEGKHRWSSGVTCLSQGQLSKPVSKL</sequence>
<feature type="compositionally biased region" description="Basic residues" evidence="1">
    <location>
        <begin position="211"/>
        <end position="222"/>
    </location>
</feature>
<organism evidence="2">
    <name type="scientific">Mus musculus</name>
    <name type="common">Mouse</name>
    <dbReference type="NCBI Taxonomy" id="10090"/>
    <lineage>
        <taxon>Eukaryota</taxon>
        <taxon>Metazoa</taxon>
        <taxon>Chordata</taxon>
        <taxon>Craniata</taxon>
        <taxon>Vertebrata</taxon>
        <taxon>Euteleostomi</taxon>
        <taxon>Mammalia</taxon>
        <taxon>Eutheria</taxon>
        <taxon>Euarchontoglires</taxon>
        <taxon>Glires</taxon>
        <taxon>Rodentia</taxon>
        <taxon>Myomorpha</taxon>
        <taxon>Muroidea</taxon>
        <taxon>Muridae</taxon>
        <taxon>Murinae</taxon>
        <taxon>Mus</taxon>
        <taxon>Mus</taxon>
    </lineage>
</organism>
<evidence type="ECO:0000256" key="1">
    <source>
        <dbReference type="SAM" id="MobiDB-lite"/>
    </source>
</evidence>
<proteinExistence type="evidence at transcript level"/>
<dbReference type="EMBL" id="AK140837">
    <property type="protein sequence ID" value="BAE24493.1"/>
    <property type="molecule type" value="mRNA"/>
</dbReference>
<evidence type="ECO:0000313" key="3">
    <source>
        <dbReference type="MGI" id="MGI:3588257"/>
    </source>
</evidence>
<dbReference type="AlphaFoldDB" id="Q3US44"/>
<reference evidence="2" key="2">
    <citation type="journal article" date="2000" name="Genome Res.">
        <title>Normalization and subtraction of cap-trapper-selected cDNAs to prepare full-length cDNA libraries for rapid discovery of new genes.</title>
        <authorList>
            <person name="Carninci P."/>
            <person name="Shibata Y."/>
            <person name="Hayatsu N."/>
            <person name="Sugahara Y."/>
            <person name="Shibata K."/>
            <person name="Itoh M."/>
            <person name="Konno H."/>
            <person name="Okazaki Y."/>
            <person name="Muramatsu M."/>
            <person name="Hayashizaki Y."/>
        </authorList>
    </citation>
    <scope>NUCLEOTIDE SEQUENCE</scope>
    <source>
        <strain evidence="2">C57BL/6J</strain>
        <tissue evidence="2">Head</tissue>
    </source>
</reference>
<dbReference type="AGR" id="MGI:3588257"/>
<feature type="region of interest" description="Disordered" evidence="1">
    <location>
        <begin position="206"/>
        <end position="229"/>
    </location>
</feature>
<name>Q3US44_MOUSE</name>
<gene>
    <name evidence="3" type="primary">C130040N14Rik</name>
</gene>